<sequence>MQKKYRLSGRRTFSYIYAKGSRSAGRYMTLIYHSARRGLHIGIVAGKKVGKSVVRNKVKRRIKEIARRFIPCVENGYNYIVVASPAAAKADFSSLCLDLASVFERAGKLKDKEGAIRAVFGKNVPDKDV</sequence>
<dbReference type="EMBL" id="DVNJ01000015">
    <property type="protein sequence ID" value="HIU62680.1"/>
    <property type="molecule type" value="Genomic_DNA"/>
</dbReference>
<evidence type="ECO:0000256" key="7">
    <source>
        <dbReference type="NCBIfam" id="TIGR00188"/>
    </source>
</evidence>
<comment type="catalytic activity">
    <reaction evidence="6">
        <text>Endonucleolytic cleavage of RNA, removing 5'-extranucleotides from tRNA precursor.</text>
        <dbReference type="EC" id="3.1.26.5"/>
    </reaction>
</comment>
<dbReference type="PANTHER" id="PTHR33992:SF1">
    <property type="entry name" value="RIBONUCLEASE P PROTEIN COMPONENT"/>
    <property type="match status" value="1"/>
</dbReference>
<evidence type="ECO:0000256" key="5">
    <source>
        <dbReference type="ARBA" id="ARBA00022884"/>
    </source>
</evidence>
<dbReference type="AlphaFoldDB" id="A0A9D1MLG3"/>
<dbReference type="GO" id="GO:0042781">
    <property type="term" value="F:3'-tRNA processing endoribonuclease activity"/>
    <property type="evidence" value="ECO:0007669"/>
    <property type="project" value="TreeGrafter"/>
</dbReference>
<dbReference type="InterPro" id="IPR020568">
    <property type="entry name" value="Ribosomal_Su5_D2-typ_SF"/>
</dbReference>
<keyword evidence="3 6" id="KW-0255">Endonuclease</keyword>
<dbReference type="HAMAP" id="MF_00227">
    <property type="entry name" value="RNase_P"/>
    <property type="match status" value="1"/>
</dbReference>
<dbReference type="Gene3D" id="3.30.230.10">
    <property type="match status" value="1"/>
</dbReference>
<keyword evidence="4 6" id="KW-0378">Hydrolase</keyword>
<evidence type="ECO:0000256" key="4">
    <source>
        <dbReference type="ARBA" id="ARBA00022801"/>
    </source>
</evidence>
<dbReference type="InterPro" id="IPR014721">
    <property type="entry name" value="Ribsml_uS5_D2-typ_fold_subgr"/>
</dbReference>
<keyword evidence="2 6" id="KW-0540">Nuclease</keyword>
<dbReference type="GO" id="GO:0004526">
    <property type="term" value="F:ribonuclease P activity"/>
    <property type="evidence" value="ECO:0007669"/>
    <property type="project" value="UniProtKB-UniRule"/>
</dbReference>
<evidence type="ECO:0000313" key="8">
    <source>
        <dbReference type="EMBL" id="HIU62680.1"/>
    </source>
</evidence>
<name>A0A9D1MLG3_9FIRM</name>
<evidence type="ECO:0000313" key="9">
    <source>
        <dbReference type="Proteomes" id="UP000824145"/>
    </source>
</evidence>
<dbReference type="Proteomes" id="UP000824145">
    <property type="component" value="Unassembled WGS sequence"/>
</dbReference>
<proteinExistence type="inferred from homology"/>
<accession>A0A9D1MLG3</accession>
<dbReference type="GO" id="GO:0000049">
    <property type="term" value="F:tRNA binding"/>
    <property type="evidence" value="ECO:0007669"/>
    <property type="project" value="UniProtKB-UniRule"/>
</dbReference>
<evidence type="ECO:0000256" key="6">
    <source>
        <dbReference type="HAMAP-Rule" id="MF_00227"/>
    </source>
</evidence>
<evidence type="ECO:0000256" key="1">
    <source>
        <dbReference type="ARBA" id="ARBA00022694"/>
    </source>
</evidence>
<dbReference type="PANTHER" id="PTHR33992">
    <property type="entry name" value="RIBONUCLEASE P PROTEIN COMPONENT"/>
    <property type="match status" value="1"/>
</dbReference>
<keyword evidence="1 6" id="KW-0819">tRNA processing</keyword>
<reference evidence="8" key="1">
    <citation type="submission" date="2020-10" db="EMBL/GenBank/DDBJ databases">
        <authorList>
            <person name="Gilroy R."/>
        </authorList>
    </citation>
    <scope>NUCLEOTIDE SEQUENCE</scope>
    <source>
        <strain evidence="8">9366</strain>
    </source>
</reference>
<comment type="function">
    <text evidence="6">RNaseP catalyzes the removal of the 5'-leader sequence from pre-tRNA to produce the mature 5'-terminus. It can also cleave other RNA substrates such as 4.5S RNA. The protein component plays an auxiliary but essential role in vivo by binding to the 5'-leader sequence and broadening the substrate specificity of the ribozyme.</text>
</comment>
<comment type="caution">
    <text evidence="8">The sequence shown here is derived from an EMBL/GenBank/DDBJ whole genome shotgun (WGS) entry which is preliminary data.</text>
</comment>
<dbReference type="NCBIfam" id="TIGR00188">
    <property type="entry name" value="rnpA"/>
    <property type="match status" value="1"/>
</dbReference>
<evidence type="ECO:0000256" key="3">
    <source>
        <dbReference type="ARBA" id="ARBA00022759"/>
    </source>
</evidence>
<reference evidence="8" key="2">
    <citation type="journal article" date="2021" name="PeerJ">
        <title>Extensive microbial diversity within the chicken gut microbiome revealed by metagenomics and culture.</title>
        <authorList>
            <person name="Gilroy R."/>
            <person name="Ravi A."/>
            <person name="Getino M."/>
            <person name="Pursley I."/>
            <person name="Horton D.L."/>
            <person name="Alikhan N.F."/>
            <person name="Baker D."/>
            <person name="Gharbi K."/>
            <person name="Hall N."/>
            <person name="Watson M."/>
            <person name="Adriaenssens E.M."/>
            <person name="Foster-Nyarko E."/>
            <person name="Jarju S."/>
            <person name="Secka A."/>
            <person name="Antonio M."/>
            <person name="Oren A."/>
            <person name="Chaudhuri R.R."/>
            <person name="La Ragione R."/>
            <person name="Hildebrand F."/>
            <person name="Pallen M.J."/>
        </authorList>
    </citation>
    <scope>NUCLEOTIDE SEQUENCE</scope>
    <source>
        <strain evidence="8">9366</strain>
    </source>
</reference>
<organism evidence="8 9">
    <name type="scientific">Candidatus Caccalectryoclostridium excrementigallinarum</name>
    <dbReference type="NCBI Taxonomy" id="2840710"/>
    <lineage>
        <taxon>Bacteria</taxon>
        <taxon>Bacillati</taxon>
        <taxon>Bacillota</taxon>
        <taxon>Clostridia</taxon>
        <taxon>Christensenellales</taxon>
        <taxon>Christensenellaceae</taxon>
        <taxon>Christensenellaceae incertae sedis</taxon>
        <taxon>Candidatus Caccalectryoclostridium</taxon>
    </lineage>
</organism>
<keyword evidence="5 6" id="KW-0694">RNA-binding</keyword>
<dbReference type="SUPFAM" id="SSF54211">
    <property type="entry name" value="Ribosomal protein S5 domain 2-like"/>
    <property type="match status" value="1"/>
</dbReference>
<gene>
    <name evidence="6 8" type="primary">rnpA</name>
    <name evidence="8" type="ORF">IAB07_02790</name>
</gene>
<dbReference type="InterPro" id="IPR000100">
    <property type="entry name" value="RNase_P"/>
</dbReference>
<evidence type="ECO:0000256" key="2">
    <source>
        <dbReference type="ARBA" id="ARBA00022722"/>
    </source>
</evidence>
<protein>
    <recommendedName>
        <fullName evidence="6 7">Ribonuclease P protein component</fullName>
        <shortName evidence="6">RNase P protein</shortName>
        <shortName evidence="6">RNaseP protein</shortName>
        <ecNumber evidence="6 7">3.1.26.5</ecNumber>
    </recommendedName>
    <alternativeName>
        <fullName evidence="6">Protein C5</fullName>
    </alternativeName>
</protein>
<dbReference type="EC" id="3.1.26.5" evidence="6 7"/>
<comment type="similarity">
    <text evidence="6">Belongs to the RnpA family.</text>
</comment>
<comment type="subunit">
    <text evidence="6">Consists of a catalytic RNA component (M1 or rnpB) and a protein subunit.</text>
</comment>
<dbReference type="GO" id="GO:0001682">
    <property type="term" value="P:tRNA 5'-leader removal"/>
    <property type="evidence" value="ECO:0007669"/>
    <property type="project" value="UniProtKB-UniRule"/>
</dbReference>
<dbReference type="GO" id="GO:0030677">
    <property type="term" value="C:ribonuclease P complex"/>
    <property type="evidence" value="ECO:0007669"/>
    <property type="project" value="TreeGrafter"/>
</dbReference>
<dbReference type="Pfam" id="PF00825">
    <property type="entry name" value="Ribonuclease_P"/>
    <property type="match status" value="1"/>
</dbReference>